<dbReference type="Proteomes" id="UP000680045">
    <property type="component" value="Unassembled WGS sequence"/>
</dbReference>
<proteinExistence type="predicted"/>
<evidence type="ECO:0000313" key="2">
    <source>
        <dbReference type="Proteomes" id="UP000680045"/>
    </source>
</evidence>
<organism evidence="1 2">
    <name type="scientific">Peribacillus frigoritolerans</name>
    <dbReference type="NCBI Taxonomy" id="450367"/>
    <lineage>
        <taxon>Bacteria</taxon>
        <taxon>Bacillati</taxon>
        <taxon>Bacillota</taxon>
        <taxon>Bacilli</taxon>
        <taxon>Bacillales</taxon>
        <taxon>Bacillaceae</taxon>
        <taxon>Peribacillus</taxon>
    </lineage>
</organism>
<name>A0A941FHL4_9BACI</name>
<accession>A0A941FHL4</accession>
<reference evidence="1" key="1">
    <citation type="submission" date="2021-04" db="EMBL/GenBank/DDBJ databases">
        <title>Whole genome sequencing of Enterococci isolates from hospitalized patients.</title>
        <authorList>
            <person name="Ogoti B.M."/>
            <person name="Onyambu F.G."/>
        </authorList>
    </citation>
    <scope>NUCLEOTIDE SEQUENCE</scope>
    <source>
        <strain evidence="1">242</strain>
    </source>
</reference>
<protein>
    <submittedName>
        <fullName evidence="1">Uncharacterized protein</fullName>
    </submittedName>
</protein>
<evidence type="ECO:0000313" key="1">
    <source>
        <dbReference type="EMBL" id="MBR8644139.1"/>
    </source>
</evidence>
<dbReference type="AlphaFoldDB" id="A0A941FHL4"/>
<dbReference type="EMBL" id="JAGTPW010000005">
    <property type="protein sequence ID" value="MBR8644139.1"/>
    <property type="molecule type" value="Genomic_DNA"/>
</dbReference>
<sequence>MLPSFILNRMDSIVTSLENMEDPLLKQFPLPGCSMRDMSPKEEIHSIIARMLEVETRKEEGMETRKITEALKALQGEFSKVRPSSIILESLLLFLKKTKKKPLCSKLILLMKDYLLNI</sequence>
<gene>
    <name evidence="1" type="ORF">KEH51_04045</name>
</gene>
<comment type="caution">
    <text evidence="1">The sequence shown here is derived from an EMBL/GenBank/DDBJ whole genome shotgun (WGS) entry which is preliminary data.</text>
</comment>